<evidence type="ECO:0000256" key="3">
    <source>
        <dbReference type="ARBA" id="ARBA00022475"/>
    </source>
</evidence>
<accession>A0A1B2IXW4</accession>
<feature type="transmembrane region" description="Helical" evidence="7">
    <location>
        <begin position="20"/>
        <end position="42"/>
    </location>
</feature>
<keyword evidence="10" id="KW-1185">Reference proteome</keyword>
<dbReference type="SUPFAM" id="SSF161098">
    <property type="entry name" value="MetI-like"/>
    <property type="match status" value="1"/>
</dbReference>
<dbReference type="GO" id="GO:0055085">
    <property type="term" value="P:transmembrane transport"/>
    <property type="evidence" value="ECO:0007669"/>
    <property type="project" value="InterPro"/>
</dbReference>
<keyword evidence="4 7" id="KW-0812">Transmembrane</keyword>
<feature type="transmembrane region" description="Helical" evidence="7">
    <location>
        <begin position="247"/>
        <end position="267"/>
    </location>
</feature>
<dbReference type="GO" id="GO:0005886">
    <property type="term" value="C:plasma membrane"/>
    <property type="evidence" value="ECO:0007669"/>
    <property type="project" value="UniProtKB-SubCell"/>
</dbReference>
<feature type="transmembrane region" description="Helical" evidence="7">
    <location>
        <begin position="188"/>
        <end position="210"/>
    </location>
</feature>
<dbReference type="Gene3D" id="1.10.3720.10">
    <property type="entry name" value="MetI-like"/>
    <property type="match status" value="1"/>
</dbReference>
<feature type="transmembrane region" description="Helical" evidence="7">
    <location>
        <begin position="113"/>
        <end position="134"/>
    </location>
</feature>
<keyword evidence="5 7" id="KW-1133">Transmembrane helix</keyword>
<feature type="domain" description="ABC transmembrane type-1" evidence="8">
    <location>
        <begin position="78"/>
        <end position="268"/>
    </location>
</feature>
<dbReference type="InterPro" id="IPR035906">
    <property type="entry name" value="MetI-like_sf"/>
</dbReference>
<dbReference type="Pfam" id="PF00528">
    <property type="entry name" value="BPD_transp_1"/>
    <property type="match status" value="1"/>
</dbReference>
<keyword evidence="2 7" id="KW-0813">Transport</keyword>
<dbReference type="PANTHER" id="PTHR43744">
    <property type="entry name" value="ABC TRANSPORTER PERMEASE PROTEIN MG189-RELATED-RELATED"/>
    <property type="match status" value="1"/>
</dbReference>
<feature type="transmembrane region" description="Helical" evidence="7">
    <location>
        <begin position="82"/>
        <end position="106"/>
    </location>
</feature>
<keyword evidence="6 7" id="KW-0472">Membrane</keyword>
<evidence type="ECO:0000256" key="7">
    <source>
        <dbReference type="RuleBase" id="RU363032"/>
    </source>
</evidence>
<evidence type="ECO:0000256" key="1">
    <source>
        <dbReference type="ARBA" id="ARBA00004651"/>
    </source>
</evidence>
<name>A0A1B2IXW4_9LACO</name>
<evidence type="ECO:0000256" key="4">
    <source>
        <dbReference type="ARBA" id="ARBA00022692"/>
    </source>
</evidence>
<dbReference type="Proteomes" id="UP000093267">
    <property type="component" value="Chromosome"/>
</dbReference>
<dbReference type="PROSITE" id="PS50928">
    <property type="entry name" value="ABC_TM1"/>
    <property type="match status" value="1"/>
</dbReference>
<evidence type="ECO:0000256" key="5">
    <source>
        <dbReference type="ARBA" id="ARBA00022989"/>
    </source>
</evidence>
<evidence type="ECO:0000256" key="6">
    <source>
        <dbReference type="ARBA" id="ARBA00023136"/>
    </source>
</evidence>
<sequence length="282" mass="32082">MQLTPSEQPQTTSIQRLKLIGRYTLLIILMLIVVSPFLLGFWTSLLPTAQISKGALWGRLSIDNYIAAFTTTPILRYLFNSIVIASLTTIAQVIFCSMSAYAFVFLRFKGRQFLFYAFLATMMLPFEAEVIPNFMTVKAMGLLNHFAVMVVPFMATAFGTFMLRQSFLQLPKELKEAADIEGLNHWQFYYQVVLPYSRISIVTLAAYSFLTSWNQYLWPMLTTFSDTFRPVQDGLRQLQSAETFNNWGMIQASACIVVIPTLIVLFIGQHYFKSGLNEGSVK</sequence>
<gene>
    <name evidence="9" type="ORF">AYR63_06925</name>
</gene>
<evidence type="ECO:0000256" key="2">
    <source>
        <dbReference type="ARBA" id="ARBA00022448"/>
    </source>
</evidence>
<dbReference type="InterPro" id="IPR000515">
    <property type="entry name" value="MetI-like"/>
</dbReference>
<feature type="transmembrane region" description="Helical" evidence="7">
    <location>
        <begin position="146"/>
        <end position="167"/>
    </location>
</feature>
<dbReference type="RefSeq" id="WP_054711134.1">
    <property type="nucleotide sequence ID" value="NZ_CP014915.1"/>
</dbReference>
<comment type="subcellular location">
    <subcellularLocation>
        <location evidence="1 7">Cell membrane</location>
        <topology evidence="1 7">Multi-pass membrane protein</topology>
    </subcellularLocation>
</comment>
<dbReference type="CDD" id="cd06261">
    <property type="entry name" value="TM_PBP2"/>
    <property type="match status" value="1"/>
</dbReference>
<dbReference type="OrthoDB" id="9771544at2"/>
<evidence type="ECO:0000259" key="8">
    <source>
        <dbReference type="PROSITE" id="PS50928"/>
    </source>
</evidence>
<dbReference type="STRING" id="240427.AYR62_11280"/>
<evidence type="ECO:0000313" key="10">
    <source>
        <dbReference type="Proteomes" id="UP000093267"/>
    </source>
</evidence>
<dbReference type="EMBL" id="CP014924">
    <property type="protein sequence ID" value="ANZ66892.1"/>
    <property type="molecule type" value="Genomic_DNA"/>
</dbReference>
<evidence type="ECO:0000313" key="9">
    <source>
        <dbReference type="EMBL" id="ANZ66892.1"/>
    </source>
</evidence>
<proteinExistence type="inferred from homology"/>
<organism evidence="9 10">
    <name type="scientific">Secundilactobacillus paracollinoides</name>
    <dbReference type="NCBI Taxonomy" id="240427"/>
    <lineage>
        <taxon>Bacteria</taxon>
        <taxon>Bacillati</taxon>
        <taxon>Bacillota</taxon>
        <taxon>Bacilli</taxon>
        <taxon>Lactobacillales</taxon>
        <taxon>Lactobacillaceae</taxon>
        <taxon>Secundilactobacillus</taxon>
    </lineage>
</organism>
<reference evidence="9 10" key="1">
    <citation type="submission" date="2016-03" db="EMBL/GenBank/DDBJ databases">
        <title>Pediococcus and Lactobacillus from brewery environment - whole genome sequencing and assembly.</title>
        <authorList>
            <person name="Behr J."/>
            <person name="Geissler A.J."/>
            <person name="Vogel R.F."/>
        </authorList>
    </citation>
    <scope>NUCLEOTIDE SEQUENCE [LARGE SCALE GENOMIC DNA]</scope>
    <source>
        <strain evidence="9 10">TMW 1.1995</strain>
    </source>
</reference>
<dbReference type="KEGG" id="lpd:AYR62_11280"/>
<dbReference type="AlphaFoldDB" id="A0A1B2IXW4"/>
<comment type="similarity">
    <text evidence="7">Belongs to the binding-protein-dependent transport system permease family.</text>
</comment>
<keyword evidence="3" id="KW-1003">Cell membrane</keyword>
<dbReference type="PANTHER" id="PTHR43744:SF8">
    <property type="entry name" value="SN-GLYCEROL-3-PHOSPHATE TRANSPORT SYSTEM PERMEASE PROTEIN UGPE"/>
    <property type="match status" value="1"/>
</dbReference>
<protein>
    <submittedName>
        <fullName evidence="9">Glycerol-3-phosphate ABC transporter permease</fullName>
    </submittedName>
</protein>